<sequence length="303" mass="34874">MRTTQFLEQLKSLNQLTNVFTKTPDHPKAQSVIPGYSLSSLNEVPLKQATWNTVTLLLDQAITSCTALITAHERVKLKLESYGELTASKKSEETAQLEKNKKKILELQGILAAVTEEISYHESQQAKSQSTLAWLRTRSNEIDRRVNSCNHLIPFYGIAYAVETNKMIDDYNRKRNDWLILNESVNKTSSKYYQNLDKQRSILSEMAHLTAKNLDLQGRSVDINELLTIVNHLIVMFQNFLIEIQQIKYQLDYHSAKTAEKLNELVDKSYQEISQAQQILTAKINEYRKKLPVELLTELKTIE</sequence>
<gene>
    <name evidence="2" type="ORF">A5844_001806</name>
</gene>
<dbReference type="EMBL" id="NGMO01000003">
    <property type="protein sequence ID" value="OTP10108.1"/>
    <property type="molecule type" value="Genomic_DNA"/>
</dbReference>
<name>A0A242JXR5_9ENTE</name>
<proteinExistence type="predicted"/>
<dbReference type="STRING" id="1987383.A5844_001806"/>
<keyword evidence="3" id="KW-1185">Reference proteome</keyword>
<organism evidence="2 3">
    <name type="scientific">Candidatus Enterococcus wittei</name>
    <dbReference type="NCBI Taxonomy" id="1987383"/>
    <lineage>
        <taxon>Bacteria</taxon>
        <taxon>Bacillati</taxon>
        <taxon>Bacillota</taxon>
        <taxon>Bacilli</taxon>
        <taxon>Lactobacillales</taxon>
        <taxon>Enterococcaceae</taxon>
        <taxon>Enterococcus</taxon>
    </lineage>
</organism>
<evidence type="ECO:0000313" key="3">
    <source>
        <dbReference type="Proteomes" id="UP000194933"/>
    </source>
</evidence>
<evidence type="ECO:0000256" key="1">
    <source>
        <dbReference type="SAM" id="Coils"/>
    </source>
</evidence>
<evidence type="ECO:0000313" key="2">
    <source>
        <dbReference type="EMBL" id="OTP10108.1"/>
    </source>
</evidence>
<dbReference type="Proteomes" id="UP000194933">
    <property type="component" value="Unassembled WGS sequence"/>
</dbReference>
<reference evidence="2 3" key="1">
    <citation type="submission" date="2017-05" db="EMBL/GenBank/DDBJ databases">
        <title>The Genome Sequence of Enterococcus sp. 10A9_DIV0425.</title>
        <authorList>
            <consortium name="The Broad Institute Genomics Platform"/>
            <consortium name="The Broad Institute Genomic Center for Infectious Diseases"/>
            <person name="Earl A."/>
            <person name="Manson A."/>
            <person name="Schwartman J."/>
            <person name="Gilmore M."/>
            <person name="Abouelleil A."/>
            <person name="Cao P."/>
            <person name="Chapman S."/>
            <person name="Cusick C."/>
            <person name="Shea T."/>
            <person name="Young S."/>
            <person name="Neafsey D."/>
            <person name="Nusbaum C."/>
            <person name="Birren B."/>
        </authorList>
    </citation>
    <scope>NUCLEOTIDE SEQUENCE [LARGE SCALE GENOMIC DNA]</scope>
    <source>
        <strain evidence="2 3">10A9_DIV0425</strain>
    </source>
</reference>
<comment type="caution">
    <text evidence="2">The sequence shown here is derived from an EMBL/GenBank/DDBJ whole genome shotgun (WGS) entry which is preliminary data.</text>
</comment>
<keyword evidence="1" id="KW-0175">Coiled coil</keyword>
<feature type="coiled-coil region" evidence="1">
    <location>
        <begin position="259"/>
        <end position="290"/>
    </location>
</feature>
<accession>A0A242JXR5</accession>
<dbReference type="RefSeq" id="WP_086284885.1">
    <property type="nucleotide sequence ID" value="NZ_NGMO01000003.1"/>
</dbReference>
<protein>
    <submittedName>
        <fullName evidence="2">Uncharacterized protein</fullName>
    </submittedName>
</protein>
<dbReference type="AlphaFoldDB" id="A0A242JXR5"/>